<protein>
    <recommendedName>
        <fullName evidence="3">Toxin CptA</fullName>
    </recommendedName>
</protein>
<dbReference type="Proteomes" id="UP000778523">
    <property type="component" value="Unassembled WGS sequence"/>
</dbReference>
<dbReference type="EMBL" id="JABCSC020000004">
    <property type="protein sequence ID" value="NSL56653.1"/>
    <property type="molecule type" value="Genomic_DNA"/>
</dbReference>
<accession>A0ABX2IL87</accession>
<dbReference type="InterPro" id="IPR009883">
    <property type="entry name" value="YgfX"/>
</dbReference>
<keyword evidence="2" id="KW-1185">Reference proteome</keyword>
<reference evidence="1 2" key="1">
    <citation type="submission" date="2020-06" db="EMBL/GenBank/DDBJ databases">
        <title>Draft genome of Uliginosibacterium sp. IMCC34675.</title>
        <authorList>
            <person name="Song J."/>
        </authorList>
    </citation>
    <scope>NUCLEOTIDE SEQUENCE [LARGE SCALE GENOMIC DNA]</scope>
    <source>
        <strain evidence="1 2">IMCC34675</strain>
    </source>
</reference>
<dbReference type="RefSeq" id="WP_170022956.1">
    <property type="nucleotide sequence ID" value="NZ_JABCSC020000004.1"/>
</dbReference>
<evidence type="ECO:0000313" key="2">
    <source>
        <dbReference type="Proteomes" id="UP000778523"/>
    </source>
</evidence>
<dbReference type="Pfam" id="PF07254">
    <property type="entry name" value="Cpta_toxin"/>
    <property type="match status" value="1"/>
</dbReference>
<evidence type="ECO:0000313" key="1">
    <source>
        <dbReference type="EMBL" id="NSL56653.1"/>
    </source>
</evidence>
<organism evidence="1 2">
    <name type="scientific">Uliginosibacterium aquaticum</name>
    <dbReference type="NCBI Taxonomy" id="2731212"/>
    <lineage>
        <taxon>Bacteria</taxon>
        <taxon>Pseudomonadati</taxon>
        <taxon>Pseudomonadota</taxon>
        <taxon>Betaproteobacteria</taxon>
        <taxon>Rhodocyclales</taxon>
        <taxon>Zoogloeaceae</taxon>
        <taxon>Uliginosibacterium</taxon>
    </lineage>
</organism>
<name>A0ABX2IL87_9RHOO</name>
<sequence>MSAPFFLPLRLSRVLLGTIILVHGLPLACVLAPEVPRPLSIAVTLAVVLSALWQMRQWQRIAACVLQMSGEACWLERGDSRVQVELLSDSRDLGWLIVLVWRELESGRCGRAALTRDGLPAEDWRALRRYLRWQLSDTQPG</sequence>
<evidence type="ECO:0008006" key="3">
    <source>
        <dbReference type="Google" id="ProtNLM"/>
    </source>
</evidence>
<proteinExistence type="predicted"/>
<comment type="caution">
    <text evidence="1">The sequence shown here is derived from an EMBL/GenBank/DDBJ whole genome shotgun (WGS) entry which is preliminary data.</text>
</comment>
<gene>
    <name evidence="1" type="ORF">HJ583_016580</name>
</gene>